<dbReference type="InterPro" id="IPR040233">
    <property type="entry name" value="CCD97-like_C"/>
</dbReference>
<sequence>MLTITWHCGQAGSSYPSHLGGDILRYAKHLDTMSLNSLTQDDIDRILSYLELPPATTLPSPPLRFLSDHIAVLPPPLLGPFSQITSPRERASIPTIKSRRLIYATQVPIPPELTAEKGRLRWPLLWERMGGSSLPPPSADVREEEAWVAEHFLPGKENVQHVKKLGGFLRGLEEEREMENVVMARRAERRLDDVGEEFDEESDEEDEELPRRSGPGSMDAEEQEEVRRAFEKRILEMFVDGVDTVPYDHVDFAEPAGGDPIGARDREDAYFDDEEPSRTPNGHDQGGGVGHAESLGQDDRSKENGQGEYDY</sequence>
<dbReference type="EMBL" id="JAODAN010000002">
    <property type="protein sequence ID" value="KAK1926495.1"/>
    <property type="molecule type" value="Genomic_DNA"/>
</dbReference>
<dbReference type="AlphaFoldDB" id="A0AAD9L7V5"/>
<name>A0AAD9L7V5_PAPLA</name>
<dbReference type="InterPro" id="IPR018613">
    <property type="entry name" value="Ccdc97-like"/>
</dbReference>
<feature type="domain" description="CCD97-like C-terminal" evidence="2">
    <location>
        <begin position="117"/>
        <end position="274"/>
    </location>
</feature>
<feature type="region of interest" description="Disordered" evidence="1">
    <location>
        <begin position="192"/>
        <end position="225"/>
    </location>
</feature>
<evidence type="ECO:0000259" key="2">
    <source>
        <dbReference type="Pfam" id="PF09747"/>
    </source>
</evidence>
<gene>
    <name evidence="3" type="ORF">DB88DRAFT_482054</name>
</gene>
<evidence type="ECO:0000313" key="3">
    <source>
        <dbReference type="EMBL" id="KAK1926495.1"/>
    </source>
</evidence>
<reference evidence="3" key="1">
    <citation type="submission" date="2023-02" db="EMBL/GenBank/DDBJ databases">
        <title>Identification and recombinant expression of a fungal hydrolase from Papiliotrema laurentii that hydrolyzes apple cutin and clears colloidal polyester polyurethane.</title>
        <authorList>
            <consortium name="DOE Joint Genome Institute"/>
            <person name="Roman V.A."/>
            <person name="Bojanowski C."/>
            <person name="Crable B.R."/>
            <person name="Wagner D.N."/>
            <person name="Hung C.S."/>
            <person name="Nadeau L.J."/>
            <person name="Schratz L."/>
            <person name="Haridas S."/>
            <person name="Pangilinan J."/>
            <person name="Lipzen A."/>
            <person name="Na H."/>
            <person name="Yan M."/>
            <person name="Ng V."/>
            <person name="Grigoriev I.V."/>
            <person name="Spatafora J.W."/>
            <person name="Barlow D."/>
            <person name="Biffinger J."/>
            <person name="Kelley-Loughnane N."/>
            <person name="Varaljay V.A."/>
            <person name="Crookes-Goodson W.J."/>
        </authorList>
    </citation>
    <scope>NUCLEOTIDE SEQUENCE</scope>
    <source>
        <strain evidence="3">5307AH</strain>
    </source>
</reference>
<protein>
    <recommendedName>
        <fullName evidence="2">CCD97-like C-terminal domain-containing protein</fullName>
    </recommendedName>
</protein>
<feature type="compositionally biased region" description="Acidic residues" evidence="1">
    <location>
        <begin position="194"/>
        <end position="208"/>
    </location>
</feature>
<dbReference type="Pfam" id="PF09747">
    <property type="entry name" value="CCD97-like_C"/>
    <property type="match status" value="1"/>
</dbReference>
<organism evidence="3 4">
    <name type="scientific">Papiliotrema laurentii</name>
    <name type="common">Cryptococcus laurentii</name>
    <dbReference type="NCBI Taxonomy" id="5418"/>
    <lineage>
        <taxon>Eukaryota</taxon>
        <taxon>Fungi</taxon>
        <taxon>Dikarya</taxon>
        <taxon>Basidiomycota</taxon>
        <taxon>Agaricomycotina</taxon>
        <taxon>Tremellomycetes</taxon>
        <taxon>Tremellales</taxon>
        <taxon>Rhynchogastremaceae</taxon>
        <taxon>Papiliotrema</taxon>
    </lineage>
</organism>
<evidence type="ECO:0000313" key="4">
    <source>
        <dbReference type="Proteomes" id="UP001182556"/>
    </source>
</evidence>
<evidence type="ECO:0000256" key="1">
    <source>
        <dbReference type="SAM" id="MobiDB-lite"/>
    </source>
</evidence>
<comment type="caution">
    <text evidence="3">The sequence shown here is derived from an EMBL/GenBank/DDBJ whole genome shotgun (WGS) entry which is preliminary data.</text>
</comment>
<proteinExistence type="predicted"/>
<dbReference type="Proteomes" id="UP001182556">
    <property type="component" value="Unassembled WGS sequence"/>
</dbReference>
<accession>A0AAD9L7V5</accession>
<keyword evidence="4" id="KW-1185">Reference proteome</keyword>
<dbReference type="PANTHER" id="PTHR31840">
    <property type="entry name" value="COILED-COIL DOMAIN-CONTAINING PROTEIN 97"/>
    <property type="match status" value="1"/>
</dbReference>
<dbReference type="PANTHER" id="PTHR31840:SF1">
    <property type="entry name" value="COILED-COIL DOMAIN-CONTAINING PROTEIN 97"/>
    <property type="match status" value="1"/>
</dbReference>
<feature type="region of interest" description="Disordered" evidence="1">
    <location>
        <begin position="250"/>
        <end position="311"/>
    </location>
</feature>